<reference evidence="7 8" key="1">
    <citation type="submission" date="2012-06" db="EMBL/GenBank/DDBJ databases">
        <title>Finished chromosome of genome of Chroococcidiopsis thermalis PCC 7203.</title>
        <authorList>
            <consortium name="US DOE Joint Genome Institute"/>
            <person name="Gugger M."/>
            <person name="Coursin T."/>
            <person name="Rippka R."/>
            <person name="Tandeau De Marsac N."/>
            <person name="Huntemann M."/>
            <person name="Wei C.-L."/>
            <person name="Han J."/>
            <person name="Detter J.C."/>
            <person name="Han C."/>
            <person name="Tapia R."/>
            <person name="Davenport K."/>
            <person name="Daligault H."/>
            <person name="Erkkila T."/>
            <person name="Gu W."/>
            <person name="Munk A.C.C."/>
            <person name="Teshima H."/>
            <person name="Xu Y."/>
            <person name="Chain P."/>
            <person name="Chen A."/>
            <person name="Krypides N."/>
            <person name="Mavromatis K."/>
            <person name="Markowitz V."/>
            <person name="Szeto E."/>
            <person name="Ivanova N."/>
            <person name="Mikhailova N."/>
            <person name="Ovchinnikova G."/>
            <person name="Pagani I."/>
            <person name="Pati A."/>
            <person name="Goodwin L."/>
            <person name="Peters L."/>
            <person name="Pitluck S."/>
            <person name="Woyke T."/>
            <person name="Kerfeld C."/>
        </authorList>
    </citation>
    <scope>NUCLEOTIDE SEQUENCE [LARGE SCALE GENOMIC DNA]</scope>
    <source>
        <strain evidence="7 8">PCC 7203</strain>
    </source>
</reference>
<dbReference type="InterPro" id="IPR006129">
    <property type="entry name" value="AdhesinB"/>
</dbReference>
<evidence type="ECO:0000256" key="1">
    <source>
        <dbReference type="ARBA" id="ARBA00004196"/>
    </source>
</evidence>
<dbReference type="InterPro" id="IPR006128">
    <property type="entry name" value="Lipoprotein_PsaA-like"/>
</dbReference>
<keyword evidence="2 5" id="KW-0813">Transport</keyword>
<organism evidence="7 8">
    <name type="scientific">Chroococcidiopsis thermalis (strain PCC 7203)</name>
    <dbReference type="NCBI Taxonomy" id="251229"/>
    <lineage>
        <taxon>Bacteria</taxon>
        <taxon>Bacillati</taxon>
        <taxon>Cyanobacteriota</taxon>
        <taxon>Cyanophyceae</taxon>
        <taxon>Chroococcidiopsidales</taxon>
        <taxon>Chroococcidiopsidaceae</taxon>
        <taxon>Chroococcidiopsis</taxon>
    </lineage>
</organism>
<keyword evidence="4" id="KW-0732">Signal</keyword>
<dbReference type="OrthoDB" id="9793396at2"/>
<dbReference type="PRINTS" id="PR00690">
    <property type="entry name" value="ADHESNFAMILY"/>
</dbReference>
<dbReference type="GO" id="GO:0007155">
    <property type="term" value="P:cell adhesion"/>
    <property type="evidence" value="ECO:0007669"/>
    <property type="project" value="InterPro"/>
</dbReference>
<dbReference type="Proteomes" id="UP000010384">
    <property type="component" value="Chromosome"/>
</dbReference>
<dbReference type="InParanoid" id="K9U6N0"/>
<keyword evidence="8" id="KW-1185">Reference proteome</keyword>
<evidence type="ECO:0000313" key="8">
    <source>
        <dbReference type="Proteomes" id="UP000010384"/>
    </source>
</evidence>
<dbReference type="GO" id="GO:0030313">
    <property type="term" value="C:cell envelope"/>
    <property type="evidence" value="ECO:0007669"/>
    <property type="project" value="UniProtKB-SubCell"/>
</dbReference>
<sequence length="380" mass="41759">MISGRNDKGVGSRESGVGGRGLRGTRETRETRGTRKTRETRGTRETRETRKTRETREKNYFRLTTYDLRLLLLPLALLSSCSQPDASRTSPGTEKPQVVATSTIINDLAERVGGEEIQLRGILKPGDDPHVYEPVPADSQALEDADLILYNGYNLEPGLIKLMNAAGLKRRKLAVGEVVKPLQLDKGKGEIVPDPHVWGDVENSIQMVNRIRDALIELSPEDKEKFTQNAAQLIAQLQELDTWMTRQIQTIPIERRKLVTTHDAFQYFGRAYGMAIAGTLIGISTEEQPSAQTIQKLVEAVKKAGVPAIFAETTINPALITTVAQEAGVKLAPRQLYSDSIGAAGSNGDSYIKMMVANTQTIVEALGGKYEPFESVTSDQ</sequence>
<evidence type="ECO:0000313" key="7">
    <source>
        <dbReference type="EMBL" id="AFY90086.1"/>
    </source>
</evidence>
<keyword evidence="3" id="KW-0479">Metal-binding</keyword>
<gene>
    <name evidence="7" type="ORF">Chro_4701</name>
</gene>
<evidence type="ECO:0000256" key="2">
    <source>
        <dbReference type="ARBA" id="ARBA00022448"/>
    </source>
</evidence>
<dbReference type="STRING" id="251229.Chro_4701"/>
<name>K9U6N0_CHRTP</name>
<dbReference type="Gene3D" id="3.40.50.1980">
    <property type="entry name" value="Nitrogenase molybdenum iron protein domain"/>
    <property type="match status" value="2"/>
</dbReference>
<dbReference type="CDD" id="cd01137">
    <property type="entry name" value="PsaA"/>
    <property type="match status" value="1"/>
</dbReference>
<evidence type="ECO:0000256" key="6">
    <source>
        <dbReference type="SAM" id="MobiDB-lite"/>
    </source>
</evidence>
<dbReference type="PRINTS" id="PR00691">
    <property type="entry name" value="ADHESINB"/>
</dbReference>
<comment type="similarity">
    <text evidence="5">Belongs to the bacterial solute-binding protein 9 family.</text>
</comment>
<dbReference type="PANTHER" id="PTHR42953">
    <property type="entry name" value="HIGH-AFFINITY ZINC UPTAKE SYSTEM PROTEIN ZNUA-RELATED"/>
    <property type="match status" value="1"/>
</dbReference>
<dbReference type="InterPro" id="IPR050492">
    <property type="entry name" value="Bact_metal-bind_prot9"/>
</dbReference>
<dbReference type="HOGENOM" id="CLU_016838_1_1_3"/>
<feature type="compositionally biased region" description="Basic and acidic residues" evidence="6">
    <location>
        <begin position="24"/>
        <end position="56"/>
    </location>
</feature>
<dbReference type="AlphaFoldDB" id="K9U6N0"/>
<dbReference type="GO" id="GO:0046872">
    <property type="term" value="F:metal ion binding"/>
    <property type="evidence" value="ECO:0007669"/>
    <property type="project" value="UniProtKB-KW"/>
</dbReference>
<evidence type="ECO:0000256" key="5">
    <source>
        <dbReference type="RuleBase" id="RU003512"/>
    </source>
</evidence>
<dbReference type="eggNOG" id="COG0803">
    <property type="taxonomic scope" value="Bacteria"/>
</dbReference>
<comment type="subcellular location">
    <subcellularLocation>
        <location evidence="1">Cell envelope</location>
    </subcellularLocation>
</comment>
<protein>
    <submittedName>
        <fullName evidence="7">Periplasmic solute binding protein</fullName>
    </submittedName>
</protein>
<feature type="region of interest" description="Disordered" evidence="6">
    <location>
        <begin position="1"/>
        <end position="56"/>
    </location>
</feature>
<dbReference type="RefSeq" id="WP_015156626.1">
    <property type="nucleotide sequence ID" value="NC_019695.1"/>
</dbReference>
<dbReference type="EMBL" id="CP003597">
    <property type="protein sequence ID" value="AFY90086.1"/>
    <property type="molecule type" value="Genomic_DNA"/>
</dbReference>
<evidence type="ECO:0000256" key="3">
    <source>
        <dbReference type="ARBA" id="ARBA00022723"/>
    </source>
</evidence>
<dbReference type="KEGG" id="cthe:Chro_4701"/>
<proteinExistence type="inferred from homology"/>
<dbReference type="InterPro" id="IPR006127">
    <property type="entry name" value="ZnuA-like"/>
</dbReference>
<dbReference type="PANTHER" id="PTHR42953:SF1">
    <property type="entry name" value="METAL-BINDING PROTEIN HI_0362-RELATED"/>
    <property type="match status" value="1"/>
</dbReference>
<dbReference type="PATRIC" id="fig|251229.3.peg.5491"/>
<dbReference type="GO" id="GO:0030001">
    <property type="term" value="P:metal ion transport"/>
    <property type="evidence" value="ECO:0007669"/>
    <property type="project" value="InterPro"/>
</dbReference>
<dbReference type="SUPFAM" id="SSF53807">
    <property type="entry name" value="Helical backbone' metal receptor"/>
    <property type="match status" value="1"/>
</dbReference>
<dbReference type="FunCoup" id="K9U6N0">
    <property type="interactions" value="72"/>
</dbReference>
<evidence type="ECO:0000256" key="4">
    <source>
        <dbReference type="ARBA" id="ARBA00022729"/>
    </source>
</evidence>
<feature type="compositionally biased region" description="Basic and acidic residues" evidence="6">
    <location>
        <begin position="1"/>
        <end position="11"/>
    </location>
</feature>
<dbReference type="Pfam" id="PF01297">
    <property type="entry name" value="ZnuA"/>
    <property type="match status" value="1"/>
</dbReference>
<accession>K9U6N0</accession>